<feature type="transmembrane region" description="Helical" evidence="13">
    <location>
        <begin position="123"/>
        <end position="142"/>
    </location>
</feature>
<organism evidence="14 15">
    <name type="scientific">Longispora fulva</name>
    <dbReference type="NCBI Taxonomy" id="619741"/>
    <lineage>
        <taxon>Bacteria</taxon>
        <taxon>Bacillati</taxon>
        <taxon>Actinomycetota</taxon>
        <taxon>Actinomycetes</taxon>
        <taxon>Micromonosporales</taxon>
        <taxon>Micromonosporaceae</taxon>
        <taxon>Longispora</taxon>
    </lineage>
</organism>
<evidence type="ECO:0000313" key="15">
    <source>
        <dbReference type="Proteomes" id="UP000622552"/>
    </source>
</evidence>
<proteinExistence type="inferred from homology"/>
<evidence type="ECO:0000256" key="3">
    <source>
        <dbReference type="ARBA" id="ARBA00006870"/>
    </source>
</evidence>
<dbReference type="EMBL" id="JADOUF010000001">
    <property type="protein sequence ID" value="MBG6138657.1"/>
    <property type="molecule type" value="Genomic_DNA"/>
</dbReference>
<keyword evidence="9 13" id="KW-0472">Membrane</keyword>
<comment type="function">
    <text evidence="1">Part of cytochrome c oxidase, its function is unknown.</text>
</comment>
<evidence type="ECO:0000313" key="14">
    <source>
        <dbReference type="EMBL" id="MBG6138657.1"/>
    </source>
</evidence>
<comment type="catalytic activity">
    <reaction evidence="12">
        <text>4 Fe(II)-[cytochrome c] + O2 + 8 H(+)(in) = 4 Fe(III)-[cytochrome c] + 2 H2O + 4 H(+)(out)</text>
        <dbReference type="Rhea" id="RHEA:11436"/>
        <dbReference type="Rhea" id="RHEA-COMP:10350"/>
        <dbReference type="Rhea" id="RHEA-COMP:14399"/>
        <dbReference type="ChEBI" id="CHEBI:15377"/>
        <dbReference type="ChEBI" id="CHEBI:15378"/>
        <dbReference type="ChEBI" id="CHEBI:15379"/>
        <dbReference type="ChEBI" id="CHEBI:29033"/>
        <dbReference type="ChEBI" id="CHEBI:29034"/>
        <dbReference type="EC" id="7.1.1.9"/>
    </reaction>
</comment>
<evidence type="ECO:0000256" key="7">
    <source>
        <dbReference type="ARBA" id="ARBA00022967"/>
    </source>
</evidence>
<evidence type="ECO:0000256" key="4">
    <source>
        <dbReference type="ARBA" id="ARBA00012949"/>
    </source>
</evidence>
<evidence type="ECO:0000256" key="1">
    <source>
        <dbReference type="ARBA" id="ARBA00002536"/>
    </source>
</evidence>
<comment type="caution">
    <text evidence="14">The sequence shown here is derived from an EMBL/GenBank/DDBJ whole genome shotgun (WGS) entry which is preliminary data.</text>
</comment>
<feature type="transmembrane region" description="Helical" evidence="13">
    <location>
        <begin position="45"/>
        <end position="69"/>
    </location>
</feature>
<dbReference type="GO" id="GO:0004129">
    <property type="term" value="F:cytochrome-c oxidase activity"/>
    <property type="evidence" value="ECO:0007669"/>
    <property type="project" value="UniProtKB-EC"/>
</dbReference>
<keyword evidence="5" id="KW-1003">Cell membrane</keyword>
<keyword evidence="7" id="KW-1278">Translocase</keyword>
<evidence type="ECO:0000256" key="8">
    <source>
        <dbReference type="ARBA" id="ARBA00022989"/>
    </source>
</evidence>
<evidence type="ECO:0000256" key="9">
    <source>
        <dbReference type="ARBA" id="ARBA00023136"/>
    </source>
</evidence>
<keyword evidence="15" id="KW-1185">Reference proteome</keyword>
<protein>
    <recommendedName>
        <fullName evidence="4">cytochrome-c oxidase</fullName>
        <ecNumber evidence="4">7.1.1.9</ecNumber>
    </recommendedName>
    <alternativeName>
        <fullName evidence="11">Cytochrome aa3 subunit 4</fullName>
    </alternativeName>
    <alternativeName>
        <fullName evidence="10">Cytochrome c oxidase polypeptide IV</fullName>
    </alternativeName>
</protein>
<evidence type="ECO:0000256" key="6">
    <source>
        <dbReference type="ARBA" id="ARBA00022692"/>
    </source>
</evidence>
<dbReference type="PIRSF" id="PIRSF017385">
    <property type="entry name" value="CtaF"/>
    <property type="match status" value="1"/>
</dbReference>
<feature type="transmembrane region" description="Helical" evidence="13">
    <location>
        <begin position="7"/>
        <end position="25"/>
    </location>
</feature>
<evidence type="ECO:0000256" key="5">
    <source>
        <dbReference type="ARBA" id="ARBA00022475"/>
    </source>
</evidence>
<gene>
    <name evidence="14" type="ORF">IW245_004851</name>
</gene>
<evidence type="ECO:0000256" key="12">
    <source>
        <dbReference type="ARBA" id="ARBA00047816"/>
    </source>
</evidence>
<evidence type="ECO:0000256" key="10">
    <source>
        <dbReference type="ARBA" id="ARBA00031366"/>
    </source>
</evidence>
<keyword evidence="6 13" id="KW-0812">Transmembrane</keyword>
<name>A0A8J7KRM0_9ACTN</name>
<keyword evidence="8 13" id="KW-1133">Transmembrane helix</keyword>
<dbReference type="Proteomes" id="UP000622552">
    <property type="component" value="Unassembled WGS sequence"/>
</dbReference>
<dbReference type="RefSeq" id="WP_197005393.1">
    <property type="nucleotide sequence ID" value="NZ_BONS01000025.1"/>
</dbReference>
<evidence type="ECO:0000256" key="11">
    <source>
        <dbReference type="ARBA" id="ARBA00031401"/>
    </source>
</evidence>
<accession>A0A8J7KRM0</accession>
<feature type="transmembrane region" description="Helical" evidence="13">
    <location>
        <begin position="99"/>
        <end position="117"/>
    </location>
</feature>
<reference evidence="14" key="1">
    <citation type="submission" date="2020-11" db="EMBL/GenBank/DDBJ databases">
        <title>Sequencing the genomes of 1000 actinobacteria strains.</title>
        <authorList>
            <person name="Klenk H.-P."/>
        </authorList>
    </citation>
    <scope>NUCLEOTIDE SEQUENCE</scope>
    <source>
        <strain evidence="14">DSM 45356</strain>
    </source>
</reference>
<evidence type="ECO:0000256" key="2">
    <source>
        <dbReference type="ARBA" id="ARBA00004651"/>
    </source>
</evidence>
<dbReference type="EC" id="7.1.1.9" evidence="4"/>
<sequence length="161" mass="18065">MRTEYKIFGMVAVFIYASAGFYAWYSDHYMVTEASIDGPQKHMDWIGVVALILSGTLCMMCALYFWFVARRIDLRPEDREEAEIHEGAGEIGFFSPGSYWPFGLALCAALTGMGIVFWKPWLIGLGFVMILTATAGLLFEYYTGAQKAFEAGHPGEHPEHI</sequence>
<evidence type="ECO:0000256" key="13">
    <source>
        <dbReference type="SAM" id="Phobius"/>
    </source>
</evidence>
<dbReference type="InterPro" id="IPR021050">
    <property type="entry name" value="Cyt_c_oxidase_su4_actinobac"/>
</dbReference>
<dbReference type="GO" id="GO:0022900">
    <property type="term" value="P:electron transport chain"/>
    <property type="evidence" value="ECO:0007669"/>
    <property type="project" value="InterPro"/>
</dbReference>
<comment type="similarity">
    <text evidence="3">Belongs to the cytochrome c oxidase bacterial subunit CtaF family.</text>
</comment>
<dbReference type="AlphaFoldDB" id="A0A8J7KRM0"/>
<dbReference type="Pfam" id="PF12270">
    <property type="entry name" value="Cyt_c_ox_IV"/>
    <property type="match status" value="1"/>
</dbReference>
<dbReference type="GO" id="GO:0005886">
    <property type="term" value="C:plasma membrane"/>
    <property type="evidence" value="ECO:0007669"/>
    <property type="project" value="UniProtKB-SubCell"/>
</dbReference>
<comment type="subcellular location">
    <subcellularLocation>
        <location evidence="2">Cell membrane</location>
        <topology evidence="2">Multi-pass membrane protein</topology>
    </subcellularLocation>
</comment>